<accession>A0A484DD04</accession>
<dbReference type="GO" id="GO:0005615">
    <property type="term" value="C:extracellular space"/>
    <property type="evidence" value="ECO:0007669"/>
    <property type="project" value="TreeGrafter"/>
</dbReference>
<dbReference type="GO" id="GO:0031638">
    <property type="term" value="P:zymogen activation"/>
    <property type="evidence" value="ECO:0007669"/>
    <property type="project" value="TreeGrafter"/>
</dbReference>
<dbReference type="EMBL" id="SCKG01000005">
    <property type="protein sequence ID" value="TDH13408.1"/>
    <property type="molecule type" value="Genomic_DNA"/>
</dbReference>
<dbReference type="PROSITE" id="PS50287">
    <property type="entry name" value="SRCR_2"/>
    <property type="match status" value="3"/>
</dbReference>
<evidence type="ECO:0000256" key="6">
    <source>
        <dbReference type="ARBA" id="ARBA00023180"/>
    </source>
</evidence>
<dbReference type="STRING" id="8167.A0A484DD04"/>
<evidence type="ECO:0000313" key="10">
    <source>
        <dbReference type="EMBL" id="TDH13408.1"/>
    </source>
</evidence>
<evidence type="ECO:0000259" key="9">
    <source>
        <dbReference type="PROSITE" id="PS50287"/>
    </source>
</evidence>
<dbReference type="FunFam" id="3.10.250.10:FF:000013">
    <property type="entry name" value="CD163 molecule like 1"/>
    <property type="match status" value="1"/>
</dbReference>
<sequence length="375" mass="40607">MRPREIQMQSGDRERDAGGPRCPAKEGQSQANREREERESDAGGARCPVGESEQDGSETDYTLNFSERCEERKSKGKGEIWPRGLQAEGELNSTESVRLVGGASRCRGTLEVKHEGEWRPVEDYYSDWSLKTAAAACRESDCGSAVSVERKESSDRSVWRIRSDCVESGSTLRECAASSGSSSSVLHLTCSDSVRLVNGTSLCSGRLEVKTNQSTQRWSSVCENDFDQQDAEVVCRELGCGAPSVLQGALYGEVEPPMRTKEFQCGGHESALLDCSSSGSDRNTCSPGTAVGLTCSEPDAVRLVGGASRCRGTLEVKQGEWRPVEDYYSDWSLKAAAAACRESDCGSAVSVEEREESSDRSVWGSGLTVLSLDLL</sequence>
<dbReference type="GO" id="GO:0005886">
    <property type="term" value="C:plasma membrane"/>
    <property type="evidence" value="ECO:0007669"/>
    <property type="project" value="TreeGrafter"/>
</dbReference>
<feature type="domain" description="SRCR" evidence="9">
    <location>
        <begin position="194"/>
        <end position="296"/>
    </location>
</feature>
<evidence type="ECO:0000256" key="5">
    <source>
        <dbReference type="ARBA" id="ARBA00023157"/>
    </source>
</evidence>
<dbReference type="InterPro" id="IPR036772">
    <property type="entry name" value="SRCR-like_dom_sf"/>
</dbReference>
<dbReference type="Proteomes" id="UP000295070">
    <property type="component" value="Chromosome 5"/>
</dbReference>
<comment type="caution">
    <text evidence="7">Lacks conserved residue(s) required for the propagation of feature annotation.</text>
</comment>
<dbReference type="SMART" id="SM00202">
    <property type="entry name" value="SR"/>
    <property type="match status" value="2"/>
</dbReference>
<comment type="subcellular location">
    <subcellularLocation>
        <location evidence="1">Secreted</location>
    </subcellularLocation>
</comment>
<dbReference type="Gene3D" id="3.10.250.10">
    <property type="entry name" value="SRCR-like domain"/>
    <property type="match status" value="3"/>
</dbReference>
<feature type="region of interest" description="Disordered" evidence="8">
    <location>
        <begin position="1"/>
        <end position="63"/>
    </location>
</feature>
<evidence type="ECO:0000256" key="2">
    <source>
        <dbReference type="ARBA" id="ARBA00022525"/>
    </source>
</evidence>
<feature type="domain" description="SRCR" evidence="9">
    <location>
        <begin position="97"/>
        <end position="199"/>
    </location>
</feature>
<feature type="compositionally biased region" description="Basic and acidic residues" evidence="8">
    <location>
        <begin position="32"/>
        <end position="41"/>
    </location>
</feature>
<organism evidence="10 11">
    <name type="scientific">Perca flavescens</name>
    <name type="common">American yellow perch</name>
    <name type="synonym">Morone flavescens</name>
    <dbReference type="NCBI Taxonomy" id="8167"/>
    <lineage>
        <taxon>Eukaryota</taxon>
        <taxon>Metazoa</taxon>
        <taxon>Chordata</taxon>
        <taxon>Craniata</taxon>
        <taxon>Vertebrata</taxon>
        <taxon>Euteleostomi</taxon>
        <taxon>Actinopterygii</taxon>
        <taxon>Neopterygii</taxon>
        <taxon>Teleostei</taxon>
        <taxon>Neoteleostei</taxon>
        <taxon>Acanthomorphata</taxon>
        <taxon>Eupercaria</taxon>
        <taxon>Perciformes</taxon>
        <taxon>Percoidei</taxon>
        <taxon>Percidae</taxon>
        <taxon>Percinae</taxon>
        <taxon>Perca</taxon>
    </lineage>
</organism>
<dbReference type="AlphaFoldDB" id="A0A484DD04"/>
<comment type="caution">
    <text evidence="10">The sequence shown here is derived from an EMBL/GenBank/DDBJ whole genome shotgun (WGS) entry which is preliminary data.</text>
</comment>
<reference evidence="10 11" key="1">
    <citation type="submission" date="2019-01" db="EMBL/GenBank/DDBJ databases">
        <title>A chromosome-scale genome assembly of the yellow perch, Perca flavescens.</title>
        <authorList>
            <person name="Feron R."/>
            <person name="Morvezen R."/>
            <person name="Bestin A."/>
            <person name="Haffray P."/>
            <person name="Klopp C."/>
            <person name="Zahm M."/>
            <person name="Cabau C."/>
            <person name="Roques C."/>
            <person name="Donnadieu C."/>
            <person name="Bouchez O."/>
            <person name="Christie M."/>
            <person name="Larson W."/>
            <person name="Guiguen Y."/>
        </authorList>
    </citation>
    <scope>NUCLEOTIDE SEQUENCE [LARGE SCALE GENOMIC DNA]</scope>
    <source>
        <strain evidence="10">YP-PL-M2</strain>
        <tissue evidence="10">Blood</tissue>
    </source>
</reference>
<evidence type="ECO:0000256" key="4">
    <source>
        <dbReference type="ARBA" id="ARBA00022737"/>
    </source>
</evidence>
<dbReference type="PANTHER" id="PTHR48071:SF15">
    <property type="entry name" value="SRCR DOMAIN-CONTAINING PROTEIN"/>
    <property type="match status" value="1"/>
</dbReference>
<dbReference type="InterPro" id="IPR001190">
    <property type="entry name" value="SRCR"/>
</dbReference>
<feature type="domain" description="SRCR" evidence="9">
    <location>
        <begin position="301"/>
        <end position="350"/>
    </location>
</feature>
<protein>
    <recommendedName>
        <fullName evidence="9">SRCR domain-containing protein</fullName>
    </recommendedName>
</protein>
<keyword evidence="3" id="KW-0732">Signal</keyword>
<feature type="disulfide bond" evidence="7">
    <location>
        <begin position="265"/>
        <end position="275"/>
    </location>
</feature>
<keyword evidence="5 7" id="KW-1015">Disulfide bond</keyword>
<keyword evidence="2" id="KW-0964">Secreted</keyword>
<dbReference type="GO" id="GO:0004252">
    <property type="term" value="F:serine-type endopeptidase activity"/>
    <property type="evidence" value="ECO:0007669"/>
    <property type="project" value="TreeGrafter"/>
</dbReference>
<dbReference type="SUPFAM" id="SSF56487">
    <property type="entry name" value="SRCR-like"/>
    <property type="match status" value="3"/>
</dbReference>
<evidence type="ECO:0000313" key="11">
    <source>
        <dbReference type="Proteomes" id="UP000295070"/>
    </source>
</evidence>
<keyword evidence="6" id="KW-0325">Glycoprotein</keyword>
<evidence type="ECO:0000256" key="8">
    <source>
        <dbReference type="SAM" id="MobiDB-lite"/>
    </source>
</evidence>
<name>A0A484DD04_PERFV</name>
<feature type="disulfide bond" evidence="7">
    <location>
        <begin position="165"/>
        <end position="175"/>
    </location>
</feature>
<gene>
    <name evidence="10" type="ORF">EPR50_G00057450</name>
</gene>
<evidence type="ECO:0000256" key="3">
    <source>
        <dbReference type="ARBA" id="ARBA00022729"/>
    </source>
</evidence>
<evidence type="ECO:0000256" key="1">
    <source>
        <dbReference type="ARBA" id="ARBA00004613"/>
    </source>
</evidence>
<dbReference type="Pfam" id="PF00530">
    <property type="entry name" value="SRCR"/>
    <property type="match status" value="3"/>
</dbReference>
<dbReference type="PANTHER" id="PTHR48071">
    <property type="entry name" value="SRCR DOMAIN-CONTAINING PROTEIN"/>
    <property type="match status" value="1"/>
</dbReference>
<keyword evidence="4" id="KW-0677">Repeat</keyword>
<keyword evidence="11" id="KW-1185">Reference proteome</keyword>
<evidence type="ECO:0000256" key="7">
    <source>
        <dbReference type="PROSITE-ProRule" id="PRU00196"/>
    </source>
</evidence>
<proteinExistence type="predicted"/>
<dbReference type="PRINTS" id="PR00258">
    <property type="entry name" value="SPERACTRCPTR"/>
</dbReference>